<keyword evidence="4" id="KW-0812">Transmembrane</keyword>
<dbReference type="Pfam" id="PF00535">
    <property type="entry name" value="Glycos_transf_2"/>
    <property type="match status" value="1"/>
</dbReference>
<feature type="domain" description="Glycosyltransferase 2-like" evidence="5">
    <location>
        <begin position="41"/>
        <end position="173"/>
    </location>
</feature>
<dbReference type="Proteomes" id="UP000261082">
    <property type="component" value="Unassembled WGS sequence"/>
</dbReference>
<keyword evidence="4" id="KW-1133">Transmembrane helix</keyword>
<protein>
    <submittedName>
        <fullName evidence="6">Glycosyltransferase</fullName>
    </submittedName>
</protein>
<evidence type="ECO:0000259" key="5">
    <source>
        <dbReference type="Pfam" id="PF00535"/>
    </source>
</evidence>
<dbReference type="InterPro" id="IPR029044">
    <property type="entry name" value="Nucleotide-diphossugar_trans"/>
</dbReference>
<evidence type="ECO:0000256" key="4">
    <source>
        <dbReference type="SAM" id="Phobius"/>
    </source>
</evidence>
<dbReference type="AlphaFoldDB" id="A0A3E1QCM2"/>
<evidence type="ECO:0000256" key="2">
    <source>
        <dbReference type="ARBA" id="ARBA00022676"/>
    </source>
</evidence>
<name>A0A3E1QCM2_9FLAO</name>
<comment type="caution">
    <text evidence="6">The sequence shown here is derived from an EMBL/GenBank/DDBJ whole genome shotgun (WGS) entry which is preliminary data.</text>
</comment>
<keyword evidence="2" id="KW-0328">Glycosyltransferase</keyword>
<dbReference type="EMBL" id="QVID01000001">
    <property type="protein sequence ID" value="RFN59883.1"/>
    <property type="molecule type" value="Genomic_DNA"/>
</dbReference>
<dbReference type="RefSeq" id="WP_117158944.1">
    <property type="nucleotide sequence ID" value="NZ_QVID01000001.1"/>
</dbReference>
<dbReference type="GO" id="GO:0016757">
    <property type="term" value="F:glycosyltransferase activity"/>
    <property type="evidence" value="ECO:0007669"/>
    <property type="project" value="UniProtKB-KW"/>
</dbReference>
<dbReference type="Gene3D" id="3.90.550.10">
    <property type="entry name" value="Spore Coat Polysaccharide Biosynthesis Protein SpsA, Chain A"/>
    <property type="match status" value="1"/>
</dbReference>
<feature type="transmembrane region" description="Helical" evidence="4">
    <location>
        <begin position="6"/>
        <end position="26"/>
    </location>
</feature>
<dbReference type="OrthoDB" id="9800276at2"/>
<dbReference type="InterPro" id="IPR001173">
    <property type="entry name" value="Glyco_trans_2-like"/>
</dbReference>
<dbReference type="PANTHER" id="PTHR43630:SF1">
    <property type="entry name" value="POLY-BETA-1,6-N-ACETYL-D-GLUCOSAMINE SYNTHASE"/>
    <property type="match status" value="1"/>
</dbReference>
<accession>A0A3E1QCM2</accession>
<evidence type="ECO:0000313" key="6">
    <source>
        <dbReference type="EMBL" id="RFN59883.1"/>
    </source>
</evidence>
<comment type="similarity">
    <text evidence="1">Belongs to the glycosyltransferase 2 family.</text>
</comment>
<gene>
    <name evidence="6" type="ORF">DZ858_07495</name>
</gene>
<feature type="transmembrane region" description="Helical" evidence="4">
    <location>
        <begin position="278"/>
        <end position="299"/>
    </location>
</feature>
<evidence type="ECO:0000256" key="1">
    <source>
        <dbReference type="ARBA" id="ARBA00006739"/>
    </source>
</evidence>
<dbReference type="SUPFAM" id="SSF53448">
    <property type="entry name" value="Nucleotide-diphospho-sugar transferases"/>
    <property type="match status" value="1"/>
</dbReference>
<dbReference type="PANTHER" id="PTHR43630">
    <property type="entry name" value="POLY-BETA-1,6-N-ACETYL-D-GLUCOSAMINE SYNTHASE"/>
    <property type="match status" value="1"/>
</dbReference>
<keyword evidence="4" id="KW-0472">Membrane</keyword>
<reference evidence="6 7" key="1">
    <citation type="journal article" date="2007" name="Int. J. Syst. Evol. Microbiol.">
        <title>Marixanthomonas ophiurae gen. nov., sp. nov., a marine bacterium of the family Flavobacteriaceae isolated from a deep-sea brittle star.</title>
        <authorList>
            <person name="Romanenko L.A."/>
            <person name="Uchino M."/>
            <person name="Frolova G.M."/>
            <person name="Mikhailov V.V."/>
        </authorList>
    </citation>
    <scope>NUCLEOTIDE SEQUENCE [LARGE SCALE GENOMIC DNA]</scope>
    <source>
        <strain evidence="6 7">KMM 3046</strain>
    </source>
</reference>
<organism evidence="6 7">
    <name type="scientific">Marixanthomonas ophiurae</name>
    <dbReference type="NCBI Taxonomy" id="387659"/>
    <lineage>
        <taxon>Bacteria</taxon>
        <taxon>Pseudomonadati</taxon>
        <taxon>Bacteroidota</taxon>
        <taxon>Flavobacteriia</taxon>
        <taxon>Flavobacteriales</taxon>
        <taxon>Flavobacteriaceae</taxon>
        <taxon>Marixanthomonas</taxon>
    </lineage>
</organism>
<evidence type="ECO:0000313" key="7">
    <source>
        <dbReference type="Proteomes" id="UP000261082"/>
    </source>
</evidence>
<sequence>MVLLYALAAVVLINCGFYILFSKFSFLSSSIPQSEKQYPVSLIVCAKNEAENLKKHIPLWLQQDHPDFELILIDDASSDNTLEVMESFQAENPKIQIVKVKNNEAFWGNKKYALTLGLKRAKNQRLLFTDADCEPASKDWLSTMTACFSEEKRLILGYGAYQKSSGLLNRLIRFETLMTALQYFSYAKANMPYMGVGRNLAYTAKLYYDNKGFMSHIKLPSGDDDLFVNEAATPKNTAICVSENAFTYSIPKKSWKAWWLQKKRHITTAKHYKPLHKFLLGLFYTSNLLFWILTIISFIVANWKIALALVLFRFICQYIIIGKAAKKLKESDLTPFIPFFELFLVCHQMSIFISNSRTKQSRWK</sequence>
<feature type="transmembrane region" description="Helical" evidence="4">
    <location>
        <begin position="305"/>
        <end position="321"/>
    </location>
</feature>
<evidence type="ECO:0000256" key="3">
    <source>
        <dbReference type="ARBA" id="ARBA00022679"/>
    </source>
</evidence>
<proteinExistence type="inferred from homology"/>
<keyword evidence="7" id="KW-1185">Reference proteome</keyword>
<keyword evidence="3 6" id="KW-0808">Transferase</keyword>